<evidence type="ECO:0000313" key="1">
    <source>
        <dbReference type="EMBL" id="GAA3729975.1"/>
    </source>
</evidence>
<keyword evidence="2" id="KW-1185">Reference proteome</keyword>
<sequence>MNHLTALERADHTGWAYGSRNRRTGAYALGYCAEQPHVHPTEDEARACYGQYQRDRVRLDSRTSNWCDCAECGEPTKTGARIEGDGYNLATLCEKHLTAELAIKHLHIDGPAGDSWQS</sequence>
<dbReference type="Proteomes" id="UP001501004">
    <property type="component" value="Unassembled WGS sequence"/>
</dbReference>
<protein>
    <recommendedName>
        <fullName evidence="3">HNH endonuclease</fullName>
    </recommendedName>
</protein>
<organism evidence="1 2">
    <name type="scientific">Leifsonella bigeumensis</name>
    <dbReference type="NCBI Taxonomy" id="433643"/>
    <lineage>
        <taxon>Bacteria</taxon>
        <taxon>Bacillati</taxon>
        <taxon>Actinomycetota</taxon>
        <taxon>Actinomycetes</taxon>
        <taxon>Micrococcales</taxon>
        <taxon>Microbacteriaceae</taxon>
        <taxon>Leifsonella</taxon>
    </lineage>
</organism>
<gene>
    <name evidence="1" type="ORF">GCM10022239_03240</name>
</gene>
<reference evidence="2" key="1">
    <citation type="journal article" date="2019" name="Int. J. Syst. Evol. Microbiol.">
        <title>The Global Catalogue of Microorganisms (GCM) 10K type strain sequencing project: providing services to taxonomists for standard genome sequencing and annotation.</title>
        <authorList>
            <consortium name="The Broad Institute Genomics Platform"/>
            <consortium name="The Broad Institute Genome Sequencing Center for Infectious Disease"/>
            <person name="Wu L."/>
            <person name="Ma J."/>
        </authorList>
    </citation>
    <scope>NUCLEOTIDE SEQUENCE [LARGE SCALE GENOMIC DNA]</scope>
    <source>
        <strain evidence="2">JCM 16949</strain>
    </source>
</reference>
<evidence type="ECO:0000313" key="2">
    <source>
        <dbReference type="Proteomes" id="UP001501004"/>
    </source>
</evidence>
<dbReference type="EMBL" id="BAABAE010000001">
    <property type="protein sequence ID" value="GAA3729975.1"/>
    <property type="molecule type" value="Genomic_DNA"/>
</dbReference>
<evidence type="ECO:0008006" key="3">
    <source>
        <dbReference type="Google" id="ProtNLM"/>
    </source>
</evidence>
<accession>A0ABP7F4A9</accession>
<proteinExistence type="predicted"/>
<name>A0ABP7F4A9_9MICO</name>
<comment type="caution">
    <text evidence="1">The sequence shown here is derived from an EMBL/GenBank/DDBJ whole genome shotgun (WGS) entry which is preliminary data.</text>
</comment>
<dbReference type="RefSeq" id="WP_344753032.1">
    <property type="nucleotide sequence ID" value="NZ_BAABAE010000001.1"/>
</dbReference>